<dbReference type="PANTHER" id="PTHR42749">
    <property type="entry name" value="CELL SHAPE-DETERMINING PROTEIN MREB"/>
    <property type="match status" value="1"/>
</dbReference>
<name>A0AAN9YVK2_9PEZI</name>
<dbReference type="AlphaFoldDB" id="A0AAN9YVK2"/>
<organism evidence="1 2">
    <name type="scientific">Diatrype stigma</name>
    <dbReference type="NCBI Taxonomy" id="117547"/>
    <lineage>
        <taxon>Eukaryota</taxon>
        <taxon>Fungi</taxon>
        <taxon>Dikarya</taxon>
        <taxon>Ascomycota</taxon>
        <taxon>Pezizomycotina</taxon>
        <taxon>Sordariomycetes</taxon>
        <taxon>Xylariomycetidae</taxon>
        <taxon>Xylariales</taxon>
        <taxon>Diatrypaceae</taxon>
        <taxon>Diatrype</taxon>
    </lineage>
</organism>
<sequence>MILSGGLGSSRYVRDRIQHALMKIPHPHAHQIQILQAPDPQLVVVKGLLLDRLQKLDSGNAPVIVSRIARASYGFECKAKYNPAIHLNERVQRDPYDGELYVMGQIDWLIMKGDQINTNSAVSSTFTKKIEHGSSNRTFDSVIITSDLDRHFLPTSTSQPGVRQLCIVKSNLAGIHNNEMTMKRKEKKMFFIKGRKYHLCTFEVKAIIAPADIRFELWFGGQKFSKNHEPIQINWDTEGPKNHKSGVW</sequence>
<reference evidence="1 2" key="1">
    <citation type="submission" date="2024-02" db="EMBL/GenBank/DDBJ databases">
        <title>De novo assembly and annotation of 12 fungi associated with fruit tree decline syndrome in Ontario, Canada.</title>
        <authorList>
            <person name="Sulman M."/>
            <person name="Ellouze W."/>
            <person name="Ilyukhin E."/>
        </authorList>
    </citation>
    <scope>NUCLEOTIDE SEQUENCE [LARGE SCALE GENOMIC DNA]</scope>
    <source>
        <strain evidence="1 2">M11/M66-122</strain>
    </source>
</reference>
<comment type="caution">
    <text evidence="1">The sequence shown here is derived from an EMBL/GenBank/DDBJ whole genome shotgun (WGS) entry which is preliminary data.</text>
</comment>
<keyword evidence="2" id="KW-1185">Reference proteome</keyword>
<protein>
    <submittedName>
        <fullName evidence="1">Uncharacterized protein</fullName>
    </submittedName>
</protein>
<evidence type="ECO:0000313" key="2">
    <source>
        <dbReference type="Proteomes" id="UP001320420"/>
    </source>
</evidence>
<dbReference type="EMBL" id="JAKJXP020000008">
    <property type="protein sequence ID" value="KAK7756242.1"/>
    <property type="molecule type" value="Genomic_DNA"/>
</dbReference>
<dbReference type="Proteomes" id="UP001320420">
    <property type="component" value="Unassembled WGS sequence"/>
</dbReference>
<evidence type="ECO:0000313" key="1">
    <source>
        <dbReference type="EMBL" id="KAK7756242.1"/>
    </source>
</evidence>
<dbReference type="PANTHER" id="PTHR42749:SF1">
    <property type="entry name" value="CELL SHAPE-DETERMINING PROTEIN MREB"/>
    <property type="match status" value="1"/>
</dbReference>
<proteinExistence type="predicted"/>
<accession>A0AAN9YVK2</accession>
<gene>
    <name evidence="1" type="ORF">SLS62_001836</name>
</gene>